<dbReference type="EMBL" id="MTYJ01000879">
    <property type="protein sequence ID" value="OWA55506.1"/>
    <property type="molecule type" value="Genomic_DNA"/>
</dbReference>
<dbReference type="Proteomes" id="UP000192578">
    <property type="component" value="Unassembled WGS sequence"/>
</dbReference>
<feature type="non-terminal residue" evidence="1">
    <location>
        <position position="1"/>
    </location>
</feature>
<name>A0A9X6RQ61_HYPEX</name>
<accession>A0A9X6RQ61</accession>
<organism evidence="1 2">
    <name type="scientific">Hypsibius exemplaris</name>
    <name type="common">Freshwater tardigrade</name>
    <dbReference type="NCBI Taxonomy" id="2072580"/>
    <lineage>
        <taxon>Eukaryota</taxon>
        <taxon>Metazoa</taxon>
        <taxon>Ecdysozoa</taxon>
        <taxon>Tardigrada</taxon>
        <taxon>Eutardigrada</taxon>
        <taxon>Parachela</taxon>
        <taxon>Hypsibioidea</taxon>
        <taxon>Hypsibiidae</taxon>
        <taxon>Hypsibius</taxon>
    </lineage>
</organism>
<sequence>LIWLLKPMQYIAPSFITTPIETLAKAMLINTVQAQPSGAEIVDNKRIHDLAKLIP</sequence>
<reference evidence="2" key="1">
    <citation type="submission" date="2017-01" db="EMBL/GenBank/DDBJ databases">
        <title>Comparative genomics of anhydrobiosis in the tardigrade Hypsibius dujardini.</title>
        <authorList>
            <person name="Yoshida Y."/>
            <person name="Koutsovoulos G."/>
            <person name="Laetsch D."/>
            <person name="Stevens L."/>
            <person name="Kumar S."/>
            <person name="Horikawa D."/>
            <person name="Ishino K."/>
            <person name="Komine S."/>
            <person name="Tomita M."/>
            <person name="Blaxter M."/>
            <person name="Arakawa K."/>
        </authorList>
    </citation>
    <scope>NUCLEOTIDE SEQUENCE [LARGE SCALE GENOMIC DNA]</scope>
    <source>
        <strain evidence="2">Z151</strain>
    </source>
</reference>
<evidence type="ECO:0000313" key="1">
    <source>
        <dbReference type="EMBL" id="OWA55506.1"/>
    </source>
</evidence>
<dbReference type="AlphaFoldDB" id="A0A9X6RQ61"/>
<keyword evidence="2" id="KW-1185">Reference proteome</keyword>
<comment type="caution">
    <text evidence="1">The sequence shown here is derived from an EMBL/GenBank/DDBJ whole genome shotgun (WGS) entry which is preliminary data.</text>
</comment>
<gene>
    <name evidence="1" type="ORF">BV898_19892</name>
</gene>
<proteinExistence type="predicted"/>
<protein>
    <submittedName>
        <fullName evidence="1">Uncharacterized protein</fullName>
    </submittedName>
</protein>
<dbReference type="OrthoDB" id="430436at2759"/>
<evidence type="ECO:0000313" key="2">
    <source>
        <dbReference type="Proteomes" id="UP000192578"/>
    </source>
</evidence>